<name>A0AAE9DGR0_CAEBR</name>
<dbReference type="EMBL" id="CP090893">
    <property type="protein sequence ID" value="ULU03354.1"/>
    <property type="molecule type" value="Genomic_DNA"/>
</dbReference>
<keyword evidence="2" id="KW-1133">Transmembrane helix</keyword>
<feature type="compositionally biased region" description="Acidic residues" evidence="1">
    <location>
        <begin position="211"/>
        <end position="222"/>
    </location>
</feature>
<evidence type="ECO:0000313" key="3">
    <source>
        <dbReference type="EMBL" id="ULU03354.1"/>
    </source>
</evidence>
<sequence>MTLIGNFRKLDLDWSENIRNFRSLKSIDKIYTILMISVILNLKWINGGSTTEIPEFSEDMNGNFTYDEHFEAEFYGNLIQCVIYFHILPIISTCMIGLTVHNFFKRRTQMKMDDHCYRVHSNGVCDYCESIEFNEKRHLNKYYNGQKKGFSFKLKSKISAPSAPKQYGWVDEIEKENDGKGSENLNKDGKVIEKLKKKKERTQTALSIDTTAEETETIDDREDDSKAVSRGTIHFKTQFITDGDIMIEETDEKPVKLKKVTFDENPIEFYEIGLEVEEFEAPTISSKGTGSSTIMTASIKQIVHK</sequence>
<keyword evidence="2" id="KW-0812">Transmembrane</keyword>
<evidence type="ECO:0000256" key="2">
    <source>
        <dbReference type="SAM" id="Phobius"/>
    </source>
</evidence>
<keyword evidence="2" id="KW-0472">Membrane</keyword>
<accession>A0AAE9DGR0</accession>
<protein>
    <submittedName>
        <fullName evidence="3">Uncharacterized protein</fullName>
    </submittedName>
</protein>
<evidence type="ECO:0000313" key="4">
    <source>
        <dbReference type="Proteomes" id="UP000827892"/>
    </source>
</evidence>
<reference evidence="3 4" key="1">
    <citation type="submission" date="2022-05" db="EMBL/GenBank/DDBJ databases">
        <title>Chromosome-level reference genomes for two strains of Caenorhabditis briggsae: an improved platform for comparative genomics.</title>
        <authorList>
            <person name="Stevens L."/>
            <person name="Andersen E.C."/>
        </authorList>
    </citation>
    <scope>NUCLEOTIDE SEQUENCE [LARGE SCALE GENOMIC DNA]</scope>
    <source>
        <strain evidence="3">QX1410_ONT</strain>
        <tissue evidence="3">Whole-organism</tissue>
    </source>
</reference>
<dbReference type="AlphaFoldDB" id="A0AAE9DGR0"/>
<feature type="region of interest" description="Disordered" evidence="1">
    <location>
        <begin position="203"/>
        <end position="226"/>
    </location>
</feature>
<proteinExistence type="predicted"/>
<evidence type="ECO:0000256" key="1">
    <source>
        <dbReference type="SAM" id="MobiDB-lite"/>
    </source>
</evidence>
<gene>
    <name evidence="3" type="ORF">L3Y34_002728</name>
</gene>
<organism evidence="3 4">
    <name type="scientific">Caenorhabditis briggsae</name>
    <dbReference type="NCBI Taxonomy" id="6238"/>
    <lineage>
        <taxon>Eukaryota</taxon>
        <taxon>Metazoa</taxon>
        <taxon>Ecdysozoa</taxon>
        <taxon>Nematoda</taxon>
        <taxon>Chromadorea</taxon>
        <taxon>Rhabditida</taxon>
        <taxon>Rhabditina</taxon>
        <taxon>Rhabditomorpha</taxon>
        <taxon>Rhabditoidea</taxon>
        <taxon>Rhabditidae</taxon>
        <taxon>Peloderinae</taxon>
        <taxon>Caenorhabditis</taxon>
    </lineage>
</organism>
<feature type="transmembrane region" description="Helical" evidence="2">
    <location>
        <begin position="83"/>
        <end position="104"/>
    </location>
</feature>
<dbReference type="Proteomes" id="UP000827892">
    <property type="component" value="Chromosome III"/>
</dbReference>